<protein>
    <submittedName>
        <fullName evidence="1">Uncharacterized protein</fullName>
    </submittedName>
</protein>
<dbReference type="HOGENOM" id="CLU_3116931_0_0_6"/>
<gene>
    <name evidence="1" type="ordered locus">CBUD_1237</name>
</gene>
<evidence type="ECO:0000313" key="2">
    <source>
        <dbReference type="Proteomes" id="UP000008555"/>
    </source>
</evidence>
<dbReference type="RefSeq" id="WP_005768427.1">
    <property type="nucleotide sequence ID" value="NC_009727.1"/>
</dbReference>
<name>A9KE79_COXBN</name>
<reference evidence="1 2" key="1">
    <citation type="journal article" date="2009" name="Infect. Immun.">
        <title>Comparative genomics reveal extensive transposon-mediated genomic plasticity and diversity among potential effector proteins within the genus Coxiella.</title>
        <authorList>
            <person name="Beare P.A."/>
            <person name="Unsworth N."/>
            <person name="Andoh M."/>
            <person name="Voth D.E."/>
            <person name="Omsland A."/>
            <person name="Gilk S.D."/>
            <person name="Williams K.P."/>
            <person name="Sobral B.W."/>
            <person name="Kupko J.J.III."/>
            <person name="Porcella S.F."/>
            <person name="Samuel J.E."/>
            <person name="Heinzen R.A."/>
        </authorList>
    </citation>
    <scope>NUCLEOTIDE SEQUENCE [LARGE SCALE GENOMIC DNA]</scope>
    <source>
        <strain evidence="1 2">Dugway 5J108-111</strain>
    </source>
</reference>
<accession>A9KE79</accession>
<dbReference type="KEGG" id="cbd:CBUD_1237"/>
<dbReference type="Proteomes" id="UP000008555">
    <property type="component" value="Chromosome"/>
</dbReference>
<evidence type="ECO:0000313" key="1">
    <source>
        <dbReference type="EMBL" id="ABS76897.1"/>
    </source>
</evidence>
<dbReference type="EMBL" id="CP000733">
    <property type="protein sequence ID" value="ABS76897.1"/>
    <property type="molecule type" value="Genomic_DNA"/>
</dbReference>
<sequence length="50" mass="5419">MIILALLEFLLFKEVIVMKMQFIQKIVANKIAKVASSSAALCGVPVCTHG</sequence>
<organism evidence="1 2">
    <name type="scientific">Coxiella burnetii (strain Dugway 5J108-111)</name>
    <dbReference type="NCBI Taxonomy" id="434922"/>
    <lineage>
        <taxon>Bacteria</taxon>
        <taxon>Pseudomonadati</taxon>
        <taxon>Pseudomonadota</taxon>
        <taxon>Gammaproteobacteria</taxon>
        <taxon>Legionellales</taxon>
        <taxon>Coxiellaceae</taxon>
        <taxon>Coxiella</taxon>
    </lineage>
</organism>
<dbReference type="AlphaFoldDB" id="A9KE79"/>
<proteinExistence type="predicted"/>